<dbReference type="GO" id="GO:0005506">
    <property type="term" value="F:iron ion binding"/>
    <property type="evidence" value="ECO:0007669"/>
    <property type="project" value="InterPro"/>
</dbReference>
<dbReference type="PROSITE" id="PS00086">
    <property type="entry name" value="CYTOCHROME_P450"/>
    <property type="match status" value="1"/>
</dbReference>
<dbReference type="EMBL" id="GL433840">
    <property type="protein sequence ID" value="EFN57207.1"/>
    <property type="molecule type" value="Genomic_DNA"/>
</dbReference>
<evidence type="ECO:0000256" key="5">
    <source>
        <dbReference type="PIRSR" id="PIRSR602403-1"/>
    </source>
</evidence>
<keyword evidence="3 5" id="KW-0479">Metal-binding</keyword>
<keyword evidence="9" id="KW-1185">Reference proteome</keyword>
<dbReference type="InterPro" id="IPR036396">
    <property type="entry name" value="Cyt_P450_sf"/>
</dbReference>
<feature type="binding site" description="axial binding residue" evidence="5">
    <location>
        <position position="347"/>
    </location>
    <ligand>
        <name>heme</name>
        <dbReference type="ChEBI" id="CHEBI:30413"/>
    </ligand>
    <ligandPart>
        <name>Fe</name>
        <dbReference type="ChEBI" id="CHEBI:18248"/>
    </ligandPart>
</feature>
<evidence type="ECO:0000313" key="8">
    <source>
        <dbReference type="EMBL" id="EFN57207.1"/>
    </source>
</evidence>
<dbReference type="InterPro" id="IPR017972">
    <property type="entry name" value="Cyt_P450_CS"/>
</dbReference>
<keyword evidence="4 5" id="KW-0408">Iron</keyword>
<dbReference type="FunCoup" id="E1ZA56">
    <property type="interactions" value="398"/>
</dbReference>
<dbReference type="GO" id="GO:0016705">
    <property type="term" value="F:oxidoreductase activity, acting on paired donors, with incorporation or reduction of molecular oxygen"/>
    <property type="evidence" value="ECO:0007669"/>
    <property type="project" value="InterPro"/>
</dbReference>
<dbReference type="STRING" id="554065.E1ZA56"/>
<dbReference type="PANTHER" id="PTHR24305:SF166">
    <property type="entry name" value="CYTOCHROME P450 12A4, MITOCHONDRIAL-RELATED"/>
    <property type="match status" value="1"/>
</dbReference>
<evidence type="ECO:0000256" key="4">
    <source>
        <dbReference type="ARBA" id="ARBA00023004"/>
    </source>
</evidence>
<accession>E1ZA56</accession>
<dbReference type="KEGG" id="cvr:CHLNCDRAFT_51282"/>
<dbReference type="OrthoDB" id="1470350at2759"/>
<keyword evidence="6" id="KW-0503">Monooxygenase</keyword>
<dbReference type="InterPro" id="IPR001128">
    <property type="entry name" value="Cyt_P450"/>
</dbReference>
<comment type="similarity">
    <text evidence="2 6">Belongs to the cytochrome P450 family.</text>
</comment>
<evidence type="ECO:0000256" key="2">
    <source>
        <dbReference type="ARBA" id="ARBA00010617"/>
    </source>
</evidence>
<comment type="cofactor">
    <cofactor evidence="1 5">
        <name>heme</name>
        <dbReference type="ChEBI" id="CHEBI:30413"/>
    </cofactor>
</comment>
<dbReference type="Pfam" id="PF00067">
    <property type="entry name" value="p450"/>
    <property type="match status" value="1"/>
</dbReference>
<dbReference type="PRINTS" id="PR00465">
    <property type="entry name" value="EP450IV"/>
</dbReference>
<keyword evidence="6" id="KW-0560">Oxidoreductase</keyword>
<evidence type="ECO:0000256" key="3">
    <source>
        <dbReference type="ARBA" id="ARBA00022723"/>
    </source>
</evidence>
<dbReference type="SUPFAM" id="SSF48264">
    <property type="entry name" value="Cytochrome P450"/>
    <property type="match status" value="2"/>
</dbReference>
<evidence type="ECO:0008006" key="10">
    <source>
        <dbReference type="Google" id="ProtNLM"/>
    </source>
</evidence>
<proteinExistence type="inferred from homology"/>
<evidence type="ECO:0000313" key="9">
    <source>
        <dbReference type="Proteomes" id="UP000008141"/>
    </source>
</evidence>
<gene>
    <name evidence="8" type="ORF">CHLNCDRAFT_51282</name>
</gene>
<dbReference type="GO" id="GO:0004497">
    <property type="term" value="F:monooxygenase activity"/>
    <property type="evidence" value="ECO:0007669"/>
    <property type="project" value="UniProtKB-KW"/>
</dbReference>
<feature type="compositionally biased region" description="Low complexity" evidence="7">
    <location>
        <begin position="278"/>
        <end position="303"/>
    </location>
</feature>
<dbReference type="eggNOG" id="KOG0156">
    <property type="taxonomic scope" value="Eukaryota"/>
</dbReference>
<protein>
    <recommendedName>
        <fullName evidence="10">Cytochrome P450</fullName>
    </recommendedName>
</protein>
<feature type="compositionally biased region" description="Gly residues" evidence="7">
    <location>
        <begin position="304"/>
        <end position="316"/>
    </location>
</feature>
<dbReference type="InterPro" id="IPR002403">
    <property type="entry name" value="Cyt_P450_E_grp-IV"/>
</dbReference>
<evidence type="ECO:0000256" key="6">
    <source>
        <dbReference type="RuleBase" id="RU000461"/>
    </source>
</evidence>
<keyword evidence="5 6" id="KW-0349">Heme</keyword>
<dbReference type="AlphaFoldDB" id="E1ZA56"/>
<organism evidence="9">
    <name type="scientific">Chlorella variabilis</name>
    <name type="common">Green alga</name>
    <dbReference type="NCBI Taxonomy" id="554065"/>
    <lineage>
        <taxon>Eukaryota</taxon>
        <taxon>Viridiplantae</taxon>
        <taxon>Chlorophyta</taxon>
        <taxon>core chlorophytes</taxon>
        <taxon>Trebouxiophyceae</taxon>
        <taxon>Chlorellales</taxon>
        <taxon>Chlorellaceae</taxon>
        <taxon>Chlorella clade</taxon>
        <taxon>Chlorella</taxon>
    </lineage>
</organism>
<dbReference type="RefSeq" id="XP_005849309.1">
    <property type="nucleotide sequence ID" value="XM_005849247.1"/>
</dbReference>
<name>E1ZA56_CHLVA</name>
<dbReference type="OMA" id="GWACAYL"/>
<dbReference type="Gene3D" id="1.10.630.10">
    <property type="entry name" value="Cytochrome P450"/>
    <property type="match status" value="1"/>
</dbReference>
<evidence type="ECO:0000256" key="1">
    <source>
        <dbReference type="ARBA" id="ARBA00001971"/>
    </source>
</evidence>
<reference evidence="8 9" key="1">
    <citation type="journal article" date="2010" name="Plant Cell">
        <title>The Chlorella variabilis NC64A genome reveals adaptation to photosymbiosis, coevolution with viruses, and cryptic sex.</title>
        <authorList>
            <person name="Blanc G."/>
            <person name="Duncan G."/>
            <person name="Agarkova I."/>
            <person name="Borodovsky M."/>
            <person name="Gurnon J."/>
            <person name="Kuo A."/>
            <person name="Lindquist E."/>
            <person name="Lucas S."/>
            <person name="Pangilinan J."/>
            <person name="Polle J."/>
            <person name="Salamov A."/>
            <person name="Terry A."/>
            <person name="Yamada T."/>
            <person name="Dunigan D.D."/>
            <person name="Grigoriev I.V."/>
            <person name="Claverie J.M."/>
            <person name="Van Etten J.L."/>
        </authorList>
    </citation>
    <scope>NUCLEOTIDE SEQUENCE [LARGE SCALE GENOMIC DNA]</scope>
    <source>
        <strain evidence="8 9">NC64A</strain>
    </source>
</reference>
<dbReference type="GeneID" id="17356637"/>
<sequence>MSAAQAMLASTTRMLRASWRDGFCRDLYADFNSLTLAITLEALFGARMAAGEDAAGRGITDAIREAFRFFAARGASALALPEWLPTPGNLRFAAAVARLDAAVLGLIAQRRRELAAAPRPPGDLLDSLLLAADEAGQGMGDRAARDEAMTLLVAGQETSAIVLGWACAYLAHHPEAQAAAAAEVAARVGARPLQAADAGRLPWVEAVVLEAMRLSPPAYLVGRCAAEATNLGGYHLPRGTTVLVSPHLLHRDPQHWGPDAAAFRPERWLELQRAQLEQGQPGTQQGVGGSQQPPAGCPHAAAAGNGGSGGGGGVSGGGELGGSGMAFLTGMGPHGAYIPFGAGQRNCIGTGEALRGECFALAGTAPHLKPAVGLEPLTHTDQPLLPPLALPAGFAMLEAVLVVASILQQYRLEPLPGAPFPAARPQITLRPDSVRLLLRRR</sequence>
<dbReference type="Proteomes" id="UP000008141">
    <property type="component" value="Unassembled WGS sequence"/>
</dbReference>
<dbReference type="PANTHER" id="PTHR24305">
    <property type="entry name" value="CYTOCHROME P450"/>
    <property type="match status" value="1"/>
</dbReference>
<dbReference type="GO" id="GO:0020037">
    <property type="term" value="F:heme binding"/>
    <property type="evidence" value="ECO:0007669"/>
    <property type="project" value="InterPro"/>
</dbReference>
<dbReference type="InterPro" id="IPR050121">
    <property type="entry name" value="Cytochrome_P450_monoxygenase"/>
</dbReference>
<feature type="region of interest" description="Disordered" evidence="7">
    <location>
        <begin position="278"/>
        <end position="316"/>
    </location>
</feature>
<dbReference type="PRINTS" id="PR00385">
    <property type="entry name" value="P450"/>
</dbReference>
<dbReference type="InParanoid" id="E1ZA56"/>
<evidence type="ECO:0000256" key="7">
    <source>
        <dbReference type="SAM" id="MobiDB-lite"/>
    </source>
</evidence>